<dbReference type="GO" id="GO:0030313">
    <property type="term" value="C:cell envelope"/>
    <property type="evidence" value="ECO:0007669"/>
    <property type="project" value="UniProtKB-SubCell"/>
</dbReference>
<evidence type="ECO:0000256" key="3">
    <source>
        <dbReference type="ARBA" id="ARBA00022448"/>
    </source>
</evidence>
<comment type="subcellular location">
    <subcellularLocation>
        <location evidence="1">Cell envelope</location>
    </subcellularLocation>
</comment>
<gene>
    <name evidence="5" type="ORF">Lp19_2781</name>
</gene>
<evidence type="ECO:0000256" key="2">
    <source>
        <dbReference type="ARBA" id="ARBA00008520"/>
    </source>
</evidence>
<dbReference type="RefSeq" id="WP_080343727.1">
    <property type="nucleotide sequence ID" value="NZ_CP141335.1"/>
</dbReference>
<dbReference type="Pfam" id="PF13416">
    <property type="entry name" value="SBP_bac_8"/>
    <property type="match status" value="1"/>
</dbReference>
<dbReference type="PATRIC" id="fig|1590.201.peg.2711"/>
<dbReference type="InterPro" id="IPR050490">
    <property type="entry name" value="Bact_solute-bd_prot1"/>
</dbReference>
<dbReference type="EMBL" id="LUXM01000040">
    <property type="protein sequence ID" value="KZU91495.1"/>
    <property type="molecule type" value="Genomic_DNA"/>
</dbReference>
<reference evidence="5 6" key="1">
    <citation type="submission" date="2016-03" db="EMBL/GenBank/DDBJ databases">
        <title>Comparative genomics of 54 Lactobacillus plantarum strains reveals genomic uncoupling from niche constraints.</title>
        <authorList>
            <person name="Martino M.E."/>
        </authorList>
    </citation>
    <scope>NUCLEOTIDE SEQUENCE [LARGE SCALE GENOMIC DNA]</scope>
    <source>
        <strain evidence="5 6">19.1</strain>
    </source>
</reference>
<evidence type="ECO:0000313" key="5">
    <source>
        <dbReference type="EMBL" id="KZU91495.1"/>
    </source>
</evidence>
<dbReference type="PANTHER" id="PTHR43649:SF31">
    <property type="entry name" value="SN-GLYCEROL-3-PHOSPHATE-BINDING PERIPLASMIC PROTEIN UGPB"/>
    <property type="match status" value="1"/>
</dbReference>
<keyword evidence="4" id="KW-0732">Signal</keyword>
<sequence length="450" mass="49585">MMKITRKWQWLAGMMVVLLVVGGFAYSRTRVHADSSRIKVVFWHEMKGPGQQAIDAYVKAFNHQQSKYEVVAEFEGGYNGVIQKILNTHGTAASPALFQSMDISTSQMYHSGFTTPMQKFIDRDHYDADQIIPGAKAIVMRDNQLLAMPFNASQTALYYNKRVLRQYGITPPPVDPTYDDITRVAKVIHDKSHGKVKGMTMEAYSWLFEQLVANAGVPVANHDNGHTGNATKVDFTSPAAINAMKWVKENIDYGDFMNFGSGGNAAANEAASFLAGHLGIFMQSSANTGQLYQVLKNDLGVTYFPRPNGQRANGIAVGGAALWIANDKPSAVQDGAWEFTKFLASAQTQADWQAKTGYLAVNKGAKDEPTLKKLFKKSPVLEVSGNQMLRTKPNNTNSGVFVDGWVPARTAIQTAMQQIFAGQDIRQSLQTAENTYNKVLESNNRANGRH</sequence>
<dbReference type="InterPro" id="IPR006059">
    <property type="entry name" value="SBP"/>
</dbReference>
<accession>A0A162HDF7</accession>
<dbReference type="Gene3D" id="3.40.190.10">
    <property type="entry name" value="Periplasmic binding protein-like II"/>
    <property type="match status" value="2"/>
</dbReference>
<comment type="caution">
    <text evidence="5">The sequence shown here is derived from an EMBL/GenBank/DDBJ whole genome shotgun (WGS) entry which is preliminary data.</text>
</comment>
<dbReference type="AlphaFoldDB" id="A0A162HDF7"/>
<organism evidence="5 6">
    <name type="scientific">Lactiplantibacillus plantarum</name>
    <name type="common">Lactobacillus plantarum</name>
    <dbReference type="NCBI Taxonomy" id="1590"/>
    <lineage>
        <taxon>Bacteria</taxon>
        <taxon>Bacillati</taxon>
        <taxon>Bacillota</taxon>
        <taxon>Bacilli</taxon>
        <taxon>Lactobacillales</taxon>
        <taxon>Lactobacillaceae</taxon>
        <taxon>Lactiplantibacillus</taxon>
    </lineage>
</organism>
<proteinExistence type="inferred from homology"/>
<evidence type="ECO:0000313" key="6">
    <source>
        <dbReference type="Proteomes" id="UP000076882"/>
    </source>
</evidence>
<dbReference type="PANTHER" id="PTHR43649">
    <property type="entry name" value="ARABINOSE-BINDING PROTEIN-RELATED"/>
    <property type="match status" value="1"/>
</dbReference>
<name>A0A162HDF7_LACPN</name>
<evidence type="ECO:0000256" key="4">
    <source>
        <dbReference type="ARBA" id="ARBA00022729"/>
    </source>
</evidence>
<dbReference type="Proteomes" id="UP000076882">
    <property type="component" value="Unassembled WGS sequence"/>
</dbReference>
<keyword evidence="3" id="KW-0813">Transport</keyword>
<dbReference type="CDD" id="cd14748">
    <property type="entry name" value="PBP2_UgpB"/>
    <property type="match status" value="1"/>
</dbReference>
<dbReference type="SUPFAM" id="SSF53850">
    <property type="entry name" value="Periplasmic binding protein-like II"/>
    <property type="match status" value="1"/>
</dbReference>
<protein>
    <submittedName>
        <fullName evidence="5">Glycerol-3-phosphate ABC transporter periplasmic glycerol-3-phosphate-binding protein</fullName>
    </submittedName>
</protein>
<comment type="similarity">
    <text evidence="2">Belongs to the bacterial solute-binding protein 1 family.</text>
</comment>
<evidence type="ECO:0000256" key="1">
    <source>
        <dbReference type="ARBA" id="ARBA00004196"/>
    </source>
</evidence>